<reference evidence="2" key="1">
    <citation type="journal article" date="2019" name="Int. J. Syst. Evol. Microbiol.">
        <title>The Global Catalogue of Microorganisms (GCM) 10K type strain sequencing project: providing services to taxonomists for standard genome sequencing and annotation.</title>
        <authorList>
            <consortium name="The Broad Institute Genomics Platform"/>
            <consortium name="The Broad Institute Genome Sequencing Center for Infectious Disease"/>
            <person name="Wu L."/>
            <person name="Ma J."/>
        </authorList>
    </citation>
    <scope>NUCLEOTIDE SEQUENCE [LARGE SCALE GENOMIC DNA]</scope>
    <source>
        <strain evidence="2">CECT 8010</strain>
    </source>
</reference>
<keyword evidence="2" id="KW-1185">Reference proteome</keyword>
<evidence type="ECO:0008006" key="3">
    <source>
        <dbReference type="Google" id="ProtNLM"/>
    </source>
</evidence>
<dbReference type="Proteomes" id="UP001595906">
    <property type="component" value="Unassembled WGS sequence"/>
</dbReference>
<sequence>MKLLKIKTGIAILVILFLSIGHGYAQHHVGEVGKGPHGGTVQEADPNHAEILVKEGKVYIYILNGDAKAMNNTGVTGKALFQFEDGTTISETLVTNGTDGFVVGNAKATGYKNCIVTATVNGKSISSKFKNYITAKPSVVTHHH</sequence>
<dbReference type="RefSeq" id="WP_379015569.1">
    <property type="nucleotide sequence ID" value="NZ_JBHSDC010000029.1"/>
</dbReference>
<comment type="caution">
    <text evidence="1">The sequence shown here is derived from an EMBL/GenBank/DDBJ whole genome shotgun (WGS) entry which is preliminary data.</text>
</comment>
<evidence type="ECO:0000313" key="2">
    <source>
        <dbReference type="Proteomes" id="UP001595906"/>
    </source>
</evidence>
<gene>
    <name evidence="1" type="ORF">ACFOW1_15645</name>
</gene>
<protein>
    <recommendedName>
        <fullName evidence="3">Dirigent-like protein</fullName>
    </recommendedName>
</protein>
<dbReference type="EMBL" id="JBHSDC010000029">
    <property type="protein sequence ID" value="MFC4233335.1"/>
    <property type="molecule type" value="Genomic_DNA"/>
</dbReference>
<accession>A0ABV8Q2F6</accession>
<proteinExistence type="predicted"/>
<organism evidence="1 2">
    <name type="scientific">Parasediminibacterium paludis</name>
    <dbReference type="NCBI Taxonomy" id="908966"/>
    <lineage>
        <taxon>Bacteria</taxon>
        <taxon>Pseudomonadati</taxon>
        <taxon>Bacteroidota</taxon>
        <taxon>Chitinophagia</taxon>
        <taxon>Chitinophagales</taxon>
        <taxon>Chitinophagaceae</taxon>
        <taxon>Parasediminibacterium</taxon>
    </lineage>
</organism>
<evidence type="ECO:0000313" key="1">
    <source>
        <dbReference type="EMBL" id="MFC4233335.1"/>
    </source>
</evidence>
<name>A0ABV8Q2F6_9BACT</name>